<keyword evidence="3" id="KW-1185">Reference proteome</keyword>
<dbReference type="InterPro" id="IPR003165">
    <property type="entry name" value="Piwi"/>
</dbReference>
<dbReference type="SUPFAM" id="SSF53098">
    <property type="entry name" value="Ribonuclease H-like"/>
    <property type="match status" value="1"/>
</dbReference>
<dbReference type="Pfam" id="PF08699">
    <property type="entry name" value="ArgoL1"/>
    <property type="match status" value="1"/>
</dbReference>
<name>R7RXN1_STEHR</name>
<dbReference type="GeneID" id="18802479"/>
<dbReference type="Pfam" id="PF02171">
    <property type="entry name" value="Piwi"/>
    <property type="match status" value="1"/>
</dbReference>
<feature type="domain" description="Piwi" evidence="1">
    <location>
        <begin position="448"/>
        <end position="550"/>
    </location>
</feature>
<dbReference type="Gene3D" id="3.30.420.10">
    <property type="entry name" value="Ribonuclease H-like superfamily/Ribonuclease H"/>
    <property type="match status" value="1"/>
</dbReference>
<dbReference type="InterPro" id="IPR012337">
    <property type="entry name" value="RNaseH-like_sf"/>
</dbReference>
<dbReference type="OrthoDB" id="10252740at2759"/>
<dbReference type="eggNOG" id="KOG1041">
    <property type="taxonomic scope" value="Eukaryota"/>
</dbReference>
<reference evidence="3" key="1">
    <citation type="journal article" date="2012" name="Science">
        <title>The Paleozoic origin of enzymatic lignin decomposition reconstructed from 31 fungal genomes.</title>
        <authorList>
            <person name="Floudas D."/>
            <person name="Binder M."/>
            <person name="Riley R."/>
            <person name="Barry K."/>
            <person name="Blanchette R.A."/>
            <person name="Henrissat B."/>
            <person name="Martinez A.T."/>
            <person name="Otillar R."/>
            <person name="Spatafora J.W."/>
            <person name="Yadav J.S."/>
            <person name="Aerts A."/>
            <person name="Benoit I."/>
            <person name="Boyd A."/>
            <person name="Carlson A."/>
            <person name="Copeland A."/>
            <person name="Coutinho P.M."/>
            <person name="de Vries R.P."/>
            <person name="Ferreira P."/>
            <person name="Findley K."/>
            <person name="Foster B."/>
            <person name="Gaskell J."/>
            <person name="Glotzer D."/>
            <person name="Gorecki P."/>
            <person name="Heitman J."/>
            <person name="Hesse C."/>
            <person name="Hori C."/>
            <person name="Igarashi K."/>
            <person name="Jurgens J.A."/>
            <person name="Kallen N."/>
            <person name="Kersten P."/>
            <person name="Kohler A."/>
            <person name="Kuees U."/>
            <person name="Kumar T.K.A."/>
            <person name="Kuo A."/>
            <person name="LaButti K."/>
            <person name="Larrondo L.F."/>
            <person name="Lindquist E."/>
            <person name="Ling A."/>
            <person name="Lombard V."/>
            <person name="Lucas S."/>
            <person name="Lundell T."/>
            <person name="Martin R."/>
            <person name="McLaughlin D.J."/>
            <person name="Morgenstern I."/>
            <person name="Morin E."/>
            <person name="Murat C."/>
            <person name="Nagy L.G."/>
            <person name="Nolan M."/>
            <person name="Ohm R.A."/>
            <person name="Patyshakuliyeva A."/>
            <person name="Rokas A."/>
            <person name="Ruiz-Duenas F.J."/>
            <person name="Sabat G."/>
            <person name="Salamov A."/>
            <person name="Samejima M."/>
            <person name="Schmutz J."/>
            <person name="Slot J.C."/>
            <person name="St John F."/>
            <person name="Stenlid J."/>
            <person name="Sun H."/>
            <person name="Sun S."/>
            <person name="Syed K."/>
            <person name="Tsang A."/>
            <person name="Wiebenga A."/>
            <person name="Young D."/>
            <person name="Pisabarro A."/>
            <person name="Eastwood D.C."/>
            <person name="Martin F."/>
            <person name="Cullen D."/>
            <person name="Grigoriev I.V."/>
            <person name="Hibbett D.S."/>
        </authorList>
    </citation>
    <scope>NUCLEOTIDE SEQUENCE [LARGE SCALE GENOMIC DNA]</scope>
    <source>
        <strain evidence="3">FP-91666</strain>
    </source>
</reference>
<organism evidence="2 3">
    <name type="scientific">Stereum hirsutum (strain FP-91666)</name>
    <name type="common">White-rot fungus</name>
    <dbReference type="NCBI Taxonomy" id="721885"/>
    <lineage>
        <taxon>Eukaryota</taxon>
        <taxon>Fungi</taxon>
        <taxon>Dikarya</taxon>
        <taxon>Basidiomycota</taxon>
        <taxon>Agaricomycotina</taxon>
        <taxon>Agaricomycetes</taxon>
        <taxon>Russulales</taxon>
        <taxon>Stereaceae</taxon>
        <taxon>Stereum</taxon>
    </lineage>
</organism>
<sequence>MPALDNGKSPLNARRLCEIIEKFHTTYPQIFRGGAGPRTMVGGIYTFKVMMGRRIRPDKPNAGINNIRIERVTKVDLMTLNAVIQGQGGPSAQTAINLVQAMICQAPMHATQTYNTRSIFHNQDTQTLGNIGLELWRGYFQRICPSIPRAHDNLASNVDMSTAVVYKNIKIVDFAMQYLGFRDLGQLVMMHPGSKEWKLLKSVLKGSRIITTVPPTDRQKNPRPIKDLIPQAGLYELKIGNKSWTVQSMRFPTGWGIGFAGDAVVPPEVCVIIPGQLYRKKVPPANMKTVLDFSAKNPRDRLQIIEQGINSSFLNYHQSDSLGLAGIKVGMSAMEIKGRMLDAPQVAYASSVLANTVGKSCPRNWNVLRNQFFSPGRLVKWVVVNLAGTPQEAANFAVELLNACRALGMECQPASAVLDDNPSYAWATLENAKRYLADWNNPKSPPLLVAVVLPDSAAELWRLVKLWGDSANGVPTQCVRKMKLRPINNQYNNNVALKVNAKLGGVNSIARGPVSNLINQTPTMIIGANVSHPGPGVQRPSIASVVASYDPYLRKYSTFVTLQMP</sequence>
<dbReference type="EMBL" id="JH687409">
    <property type="protein sequence ID" value="EIM79132.1"/>
    <property type="molecule type" value="Genomic_DNA"/>
</dbReference>
<dbReference type="KEGG" id="shs:STEHIDRAFT_163957"/>
<dbReference type="SUPFAM" id="SSF101690">
    <property type="entry name" value="PAZ domain"/>
    <property type="match status" value="1"/>
</dbReference>
<dbReference type="PANTHER" id="PTHR22891">
    <property type="entry name" value="EUKARYOTIC TRANSLATION INITIATION FACTOR 2C"/>
    <property type="match status" value="1"/>
</dbReference>
<dbReference type="InterPro" id="IPR036085">
    <property type="entry name" value="PAZ_dom_sf"/>
</dbReference>
<proteinExistence type="predicted"/>
<dbReference type="InterPro" id="IPR036397">
    <property type="entry name" value="RNaseH_sf"/>
</dbReference>
<gene>
    <name evidence="2" type="ORF">STEHIDRAFT_163957</name>
</gene>
<accession>R7RXN1</accession>
<dbReference type="GO" id="GO:0003676">
    <property type="term" value="F:nucleic acid binding"/>
    <property type="evidence" value="ECO:0007669"/>
    <property type="project" value="InterPro"/>
</dbReference>
<evidence type="ECO:0000313" key="3">
    <source>
        <dbReference type="Proteomes" id="UP000053927"/>
    </source>
</evidence>
<dbReference type="Proteomes" id="UP000053927">
    <property type="component" value="Unassembled WGS sequence"/>
</dbReference>
<evidence type="ECO:0000313" key="2">
    <source>
        <dbReference type="EMBL" id="EIM79132.1"/>
    </source>
</evidence>
<evidence type="ECO:0000259" key="1">
    <source>
        <dbReference type="PROSITE" id="PS50822"/>
    </source>
</evidence>
<dbReference type="Gene3D" id="3.40.50.2300">
    <property type="match status" value="1"/>
</dbReference>
<dbReference type="InterPro" id="IPR014811">
    <property type="entry name" value="ArgoL1"/>
</dbReference>
<dbReference type="PROSITE" id="PS50822">
    <property type="entry name" value="PIWI"/>
    <property type="match status" value="1"/>
</dbReference>
<protein>
    <submittedName>
        <fullName evidence="2">Piwi-domain-containing protein</fullName>
    </submittedName>
</protein>
<dbReference type="RefSeq" id="XP_007311753.1">
    <property type="nucleotide sequence ID" value="XM_007311691.1"/>
</dbReference>
<dbReference type="OMA" id="NSCAMEM"/>
<dbReference type="AlphaFoldDB" id="R7RXN1"/>